<comment type="caution">
    <text evidence="2">The sequence shown here is derived from an EMBL/GenBank/DDBJ whole genome shotgun (WGS) entry which is preliminary data.</text>
</comment>
<dbReference type="AlphaFoldDB" id="A0A2S4L3I3"/>
<gene>
    <name evidence="2" type="ORF">TPAR_02816</name>
</gene>
<feature type="region of interest" description="Disordered" evidence="1">
    <location>
        <begin position="310"/>
        <end position="373"/>
    </location>
</feature>
<name>A0A2S4L3I3_9HYPO</name>
<feature type="compositionally biased region" description="Basic and acidic residues" evidence="1">
    <location>
        <begin position="324"/>
        <end position="335"/>
    </location>
</feature>
<feature type="region of interest" description="Disordered" evidence="1">
    <location>
        <begin position="408"/>
        <end position="458"/>
    </location>
</feature>
<evidence type="ECO:0000313" key="2">
    <source>
        <dbReference type="EMBL" id="POR36988.1"/>
    </source>
</evidence>
<dbReference type="Proteomes" id="UP000237481">
    <property type="component" value="Unassembled WGS sequence"/>
</dbReference>
<dbReference type="OrthoDB" id="4941035at2759"/>
<feature type="compositionally biased region" description="Polar residues" evidence="1">
    <location>
        <begin position="414"/>
        <end position="425"/>
    </location>
</feature>
<accession>A0A2S4L3I3</accession>
<feature type="region of interest" description="Disordered" evidence="1">
    <location>
        <begin position="254"/>
        <end position="280"/>
    </location>
</feature>
<sequence length="458" mass="47475">MVLLSDLLHVALNVSPGISSHGAAASRSALVGHDAKTLPAFANDIVRLHDTVKRARGVVEDRDATVQVPQSELLDILSKLNSLEQQVAALLPAGTKDDKKPDTGDQNCDVEHLLFSLGVNGPDNKPGQVSDHPLFRRNANCSMEAIAAAQKQGQHDPLKSSGATPHKDDSSSSSPSKENKAAHRASPHKENIGSPSGPQTAPAVAATGDSAPMISVDSSEDKATESAAVGSATPATILDDSVALVSPTLLSAAAARDSVPTPPATLSGATGDAESTSTDPITSYLNEEFQTTTVTKTKTTRTTITITRKHTATHPRTIPTELPNETKFEDDDRAKPARASNGTKGADKGAGESSLPSGDVKMPPSSMNAPVSVGPKHFFNSTVKEFKARINDEPRLSTVLTETSTLVRSEATPALTSEKPSQLSNAGGAAKPSMANAPPSGFKTISTSASKGAAETKQ</sequence>
<dbReference type="EMBL" id="PKSG01000284">
    <property type="protein sequence ID" value="POR36988.1"/>
    <property type="molecule type" value="Genomic_DNA"/>
</dbReference>
<keyword evidence="3" id="KW-1185">Reference proteome</keyword>
<organism evidence="2 3">
    <name type="scientific">Tolypocladium paradoxum</name>
    <dbReference type="NCBI Taxonomy" id="94208"/>
    <lineage>
        <taxon>Eukaryota</taxon>
        <taxon>Fungi</taxon>
        <taxon>Dikarya</taxon>
        <taxon>Ascomycota</taxon>
        <taxon>Pezizomycotina</taxon>
        <taxon>Sordariomycetes</taxon>
        <taxon>Hypocreomycetidae</taxon>
        <taxon>Hypocreales</taxon>
        <taxon>Ophiocordycipitaceae</taxon>
        <taxon>Tolypocladium</taxon>
    </lineage>
</organism>
<evidence type="ECO:0000256" key="1">
    <source>
        <dbReference type="SAM" id="MobiDB-lite"/>
    </source>
</evidence>
<proteinExistence type="predicted"/>
<feature type="region of interest" description="Disordered" evidence="1">
    <location>
        <begin position="148"/>
        <end position="205"/>
    </location>
</feature>
<evidence type="ECO:0000313" key="3">
    <source>
        <dbReference type="Proteomes" id="UP000237481"/>
    </source>
</evidence>
<reference evidence="2 3" key="1">
    <citation type="submission" date="2018-01" db="EMBL/GenBank/DDBJ databases">
        <title>Harnessing the power of phylogenomics to disentangle the directionality and signatures of interkingdom host jumping in the parasitic fungal genus Tolypocladium.</title>
        <authorList>
            <person name="Quandt C.A."/>
            <person name="Patterson W."/>
            <person name="Spatafora J.W."/>
        </authorList>
    </citation>
    <scope>NUCLEOTIDE SEQUENCE [LARGE SCALE GENOMIC DNA]</scope>
    <source>
        <strain evidence="2 3">NRBC 100945</strain>
    </source>
</reference>
<protein>
    <submittedName>
        <fullName evidence="2">Uncharacterized protein</fullName>
    </submittedName>
</protein>
<feature type="compositionally biased region" description="Basic and acidic residues" evidence="1">
    <location>
        <begin position="177"/>
        <end position="191"/>
    </location>
</feature>